<organism evidence="2 3">
    <name type="scientific">Falsiroseomonas algicola</name>
    <dbReference type="NCBI Taxonomy" id="2716930"/>
    <lineage>
        <taxon>Bacteria</taxon>
        <taxon>Pseudomonadati</taxon>
        <taxon>Pseudomonadota</taxon>
        <taxon>Alphaproteobacteria</taxon>
        <taxon>Acetobacterales</taxon>
        <taxon>Roseomonadaceae</taxon>
        <taxon>Falsiroseomonas</taxon>
    </lineage>
</organism>
<protein>
    <submittedName>
        <fullName evidence="2">Uncharacterized protein</fullName>
    </submittedName>
</protein>
<accession>A0A6M1LER2</accession>
<proteinExistence type="predicted"/>
<feature type="chain" id="PRO_5027064209" evidence="1">
    <location>
        <begin position="19"/>
        <end position="71"/>
    </location>
</feature>
<reference evidence="2 3" key="1">
    <citation type="submission" date="2020-02" db="EMBL/GenBank/DDBJ databases">
        <authorList>
            <person name="Kim H.M."/>
            <person name="Jeon C.O."/>
        </authorList>
    </citation>
    <scope>NUCLEOTIDE SEQUENCE [LARGE SCALE GENOMIC DNA]</scope>
    <source>
        <strain evidence="2 3">PeD5</strain>
    </source>
</reference>
<evidence type="ECO:0000256" key="1">
    <source>
        <dbReference type="SAM" id="SignalP"/>
    </source>
</evidence>
<evidence type="ECO:0000313" key="3">
    <source>
        <dbReference type="Proteomes" id="UP000475385"/>
    </source>
</evidence>
<gene>
    <name evidence="2" type="ORF">G3576_02040</name>
</gene>
<keyword evidence="1" id="KW-0732">Signal</keyword>
<dbReference type="RefSeq" id="WP_164692652.1">
    <property type="nucleotide sequence ID" value="NZ_JAAIKB010000001.1"/>
</dbReference>
<dbReference type="AlphaFoldDB" id="A0A6M1LER2"/>
<dbReference type="EMBL" id="JAAIKB010000001">
    <property type="protein sequence ID" value="NGM18776.1"/>
    <property type="molecule type" value="Genomic_DNA"/>
</dbReference>
<dbReference type="Proteomes" id="UP000475385">
    <property type="component" value="Unassembled WGS sequence"/>
</dbReference>
<sequence>MLLRMATGTMMGMAVATAATMTLAVGAGAIGAALLARRLCEERRGWKQDADEAVAAPLDEAMEPGPEAPAV</sequence>
<comment type="caution">
    <text evidence="2">The sequence shown here is derived from an EMBL/GenBank/DDBJ whole genome shotgun (WGS) entry which is preliminary data.</text>
</comment>
<name>A0A6M1LER2_9PROT</name>
<evidence type="ECO:0000313" key="2">
    <source>
        <dbReference type="EMBL" id="NGM18776.1"/>
    </source>
</evidence>
<keyword evidence="3" id="KW-1185">Reference proteome</keyword>
<feature type="signal peptide" evidence="1">
    <location>
        <begin position="1"/>
        <end position="18"/>
    </location>
</feature>
<reference evidence="2 3" key="2">
    <citation type="submission" date="2020-03" db="EMBL/GenBank/DDBJ databases">
        <title>Roseomonas stagni sp. nov., isolated from pond water in Japan.</title>
        <authorList>
            <person name="Furuhata K."/>
            <person name="Miyamoto H."/>
            <person name="Goto K."/>
        </authorList>
    </citation>
    <scope>NUCLEOTIDE SEQUENCE [LARGE SCALE GENOMIC DNA]</scope>
    <source>
        <strain evidence="2 3">PeD5</strain>
    </source>
</reference>